<accession>A0AAU7FQZ4</accession>
<sequence length="173" mass="19741">MNLVIDANVFKGFYQESVLELTVERTSLTGSTLELFDADDKIIYLDEGAQIETEWRKVVCPEWFNAWLIYSIEAGNIINIPTNNHEAILKALRTKGFPSSGDKWYIRTAVSLTDANHEVKFITEDMDFYDPTKKNVNGSNRVNIMKSKSSTIRKHLLKKTGLSVMPVCEFNEL</sequence>
<reference evidence="1" key="1">
    <citation type="submission" date="2024-05" db="EMBL/GenBank/DDBJ databases">
        <title>Copy number flexibility facilitates heteroresistance to increasing antibiotic pressure and threatens the beta-lactam pipeline.</title>
        <authorList>
            <person name="Choby J.E."/>
            <person name="Weiss D.S."/>
        </authorList>
    </citation>
    <scope>NUCLEOTIDE SEQUENCE</scope>
    <source>
        <strain evidence="1">Mu1197</strain>
    </source>
</reference>
<proteinExistence type="predicted"/>
<dbReference type="EMBL" id="CP157375">
    <property type="protein sequence ID" value="XBM29566.1"/>
    <property type="molecule type" value="Genomic_DNA"/>
</dbReference>
<name>A0AAU7FQZ4_9ENTR</name>
<gene>
    <name evidence="1" type="ORF">ABFV38_16825</name>
</gene>
<evidence type="ECO:0000313" key="1">
    <source>
        <dbReference type="EMBL" id="XBM29566.1"/>
    </source>
</evidence>
<dbReference type="RefSeq" id="WP_348957611.1">
    <property type="nucleotide sequence ID" value="NZ_CP157375.1"/>
</dbReference>
<protein>
    <submittedName>
        <fullName evidence="1">Uncharacterized protein</fullName>
    </submittedName>
</protein>
<organism evidence="1">
    <name type="scientific">Enterobacter cloacae complex sp. Mu1197</name>
    <dbReference type="NCBI Taxonomy" id="3152302"/>
    <lineage>
        <taxon>Bacteria</taxon>
        <taxon>Pseudomonadati</taxon>
        <taxon>Pseudomonadota</taxon>
        <taxon>Gammaproteobacteria</taxon>
        <taxon>Enterobacterales</taxon>
        <taxon>Enterobacteriaceae</taxon>
        <taxon>Enterobacter</taxon>
        <taxon>Enterobacter cloacae complex</taxon>
    </lineage>
</organism>
<dbReference type="AlphaFoldDB" id="A0AAU7FQZ4"/>